<comment type="caution">
    <text evidence="1">The sequence shown here is derived from an EMBL/GenBank/DDBJ whole genome shotgun (WGS) entry which is preliminary data.</text>
</comment>
<sequence length="394" mass="44878">MAMSRSSFGTTDYCNYTFPTPENRPRYARLKSSHAVKITSGYSLLNIFGINLDELILLGHQLFYTLIEYAMFLLRVPLLHYILHVLVAGKVLNEWKVKVKRERENCREWPDVPIGREMQKRRASKLGKFQIEINGKKNACSDAWERRVECQANRGAAGGRANSWTYRPPMFSRDVWKEVLPLPSSVEGFLTLSRTGCDTALLVICPKCQECRWDKGRAQIAWFGCAMRDIFTTLLVGGWEKWLFLAHKEASYWGVGDNGTFSFDRPNPLGPGVRNPLSAPFFSSTEFPEIFRLLFARLPTKREDGHHNPHAWTMYDLELTLEEPDKVYFSGDELRGKVVVNISECLAVQVSVFGSFKLLRPRPYERMRAVVAVRASAPQVLSGMSVNIPVSGQE</sequence>
<name>A0ABD0Y254_9HEMI</name>
<reference evidence="1 2" key="1">
    <citation type="submission" date="2024-07" db="EMBL/GenBank/DDBJ databases">
        <title>Chromosome-level genome assembly of the water stick insect Ranatra chinensis (Heteroptera: Nepidae).</title>
        <authorList>
            <person name="Liu X."/>
        </authorList>
    </citation>
    <scope>NUCLEOTIDE SEQUENCE [LARGE SCALE GENOMIC DNA]</scope>
    <source>
        <strain evidence="1">Cailab_2021Rc</strain>
        <tissue evidence="1">Muscle</tissue>
    </source>
</reference>
<accession>A0ABD0Y254</accession>
<gene>
    <name evidence="1" type="ORF">AAG570_003877</name>
</gene>
<evidence type="ECO:0000313" key="1">
    <source>
        <dbReference type="EMBL" id="KAL1117562.1"/>
    </source>
</evidence>
<dbReference type="EMBL" id="JBFDAA010000015">
    <property type="protein sequence ID" value="KAL1117562.1"/>
    <property type="molecule type" value="Genomic_DNA"/>
</dbReference>
<dbReference type="Proteomes" id="UP001558652">
    <property type="component" value="Unassembled WGS sequence"/>
</dbReference>
<dbReference type="AlphaFoldDB" id="A0ABD0Y254"/>
<keyword evidence="2" id="KW-1185">Reference proteome</keyword>
<protein>
    <submittedName>
        <fullName evidence="1">Uncharacterized protein</fullName>
    </submittedName>
</protein>
<evidence type="ECO:0000313" key="2">
    <source>
        <dbReference type="Proteomes" id="UP001558652"/>
    </source>
</evidence>
<proteinExistence type="predicted"/>
<organism evidence="1 2">
    <name type="scientific">Ranatra chinensis</name>
    <dbReference type="NCBI Taxonomy" id="642074"/>
    <lineage>
        <taxon>Eukaryota</taxon>
        <taxon>Metazoa</taxon>
        <taxon>Ecdysozoa</taxon>
        <taxon>Arthropoda</taxon>
        <taxon>Hexapoda</taxon>
        <taxon>Insecta</taxon>
        <taxon>Pterygota</taxon>
        <taxon>Neoptera</taxon>
        <taxon>Paraneoptera</taxon>
        <taxon>Hemiptera</taxon>
        <taxon>Heteroptera</taxon>
        <taxon>Panheteroptera</taxon>
        <taxon>Nepomorpha</taxon>
        <taxon>Nepidae</taxon>
        <taxon>Ranatrinae</taxon>
        <taxon>Ranatra</taxon>
    </lineage>
</organism>